<evidence type="ECO:0000259" key="5">
    <source>
        <dbReference type="PROSITE" id="PS51034"/>
    </source>
</evidence>
<dbReference type="InterPro" id="IPR001507">
    <property type="entry name" value="ZP_dom"/>
</dbReference>
<reference evidence="6 7" key="1">
    <citation type="journal article" date="2018" name="G3 (Bethesda)">
        <title>A High-Quality Reference Genome for the Invasive Mosquitofish Gambusia affinis Using a Chicago Library.</title>
        <authorList>
            <person name="Hoffberg S.L."/>
            <person name="Troendle N.J."/>
            <person name="Glenn T.C."/>
            <person name="Mahmud O."/>
            <person name="Louha S."/>
            <person name="Chalopin D."/>
            <person name="Bennetzen J.L."/>
            <person name="Mauricio R."/>
        </authorList>
    </citation>
    <scope>NUCLEOTIDE SEQUENCE [LARGE SCALE GENOMIC DNA]</scope>
    <source>
        <strain evidence="6">NE01/NJP1002.9</strain>
        <tissue evidence="6">Muscle</tissue>
    </source>
</reference>
<evidence type="ECO:0000256" key="4">
    <source>
        <dbReference type="SAM" id="Phobius"/>
    </source>
</evidence>
<accession>A0A315VK56</accession>
<keyword evidence="2" id="KW-1015">Disulfide bond</keyword>
<feature type="domain" description="ZP" evidence="5">
    <location>
        <begin position="488"/>
        <end position="733"/>
    </location>
</feature>
<dbReference type="InterPro" id="IPR055356">
    <property type="entry name" value="ZP-N"/>
</dbReference>
<keyword evidence="4" id="KW-0472">Membrane</keyword>
<dbReference type="SMART" id="SM00241">
    <property type="entry name" value="ZP"/>
    <property type="match status" value="1"/>
</dbReference>
<keyword evidence="1" id="KW-0732">Signal</keyword>
<dbReference type="AlphaFoldDB" id="A0A315VK56"/>
<evidence type="ECO:0000313" key="7">
    <source>
        <dbReference type="Proteomes" id="UP000250572"/>
    </source>
</evidence>
<name>A0A315VK56_GAMAF</name>
<keyword evidence="7" id="KW-1185">Reference proteome</keyword>
<evidence type="ECO:0000256" key="2">
    <source>
        <dbReference type="ARBA" id="ARBA00023157"/>
    </source>
</evidence>
<dbReference type="Proteomes" id="UP000250572">
    <property type="component" value="Unassembled WGS sequence"/>
</dbReference>
<protein>
    <recommendedName>
        <fullName evidence="5">ZP domain-containing protein</fullName>
    </recommendedName>
</protein>
<sequence>MKLRWTPSERWMPEQSMHRNTPYEMLAQLGHLATVGDKIHELTSLQKVAWIVEKRKEPPPASCVGGDAESLGLGSGTNRSDRRGIMEAGAAALLLVALLGTSSASGFYGDSISLAPLQRNADGTYKATFYHRQNGRNGCQNRSTLLCDGGVCTNLDRSAVVQTDQDTLGRWCQVEERTTATFQPNGTSFILRDSGCCWDNNLEHKSNWESHAELDLGVRSDSYRINNCPVTATVASLRYRKPSAFIQHDLVSQNCFTHLRLLAHDPDEDAVRCRFASGAPANFTLDESTCTLTGSGQLQLGQHVFELTVEDFSTKNVTLTYADGSTATREASSSSLPPLCKLKLQFVVDVLSPTSSCVAGDLLPMFLSRTPSHGDVLHASVGQTLQLYAEAQAQNAQYGPLQRRFRTRCSHLIQDFQVSGPRNVTKVFRSGSDGKAEVTLSWTPKESDANQLVPICFAADTATTQSEMRCVIVMVTRSAVLQGKAFVTCLPNKMTVALEKASMPDISEEFLSLRDPSCTLTTNGTHILGTMSFSTCGTKLEDKGDYIVFKNEIHSIVRSNEIIIRRNNVKVDFYCEFPKTISISNFYSLHQADYIFTESSFGSFGYSFEIFQDGNFTSRVPPNAYPVQVKMMEMIYMGIQAVSELPNVTLFVESCKGTPDNNPDNPMYYNLIQNGCVKDETFKIHPSNQTTFNFEIQAFKFNGDYDQVYITCNVILCEPGNPFSRCAQGCLSEPSRRRRRDLSMETTGHYITQGPLQVVGPAGPSSHADHKKINAAPKSDTAPEGNSPGVVPETRSDGETWRFREMFSSSITTVVFGSGFVLSLVLLAVVVRYFSRKRRAEDRNFLIEDELEK</sequence>
<dbReference type="PANTHER" id="PTHR14002">
    <property type="entry name" value="ENDOGLIN/TGF-BETA RECEPTOR TYPE III"/>
    <property type="match status" value="1"/>
</dbReference>
<keyword evidence="4" id="KW-1133">Transmembrane helix</keyword>
<dbReference type="InterPro" id="IPR055355">
    <property type="entry name" value="ZP-C"/>
</dbReference>
<feature type="transmembrane region" description="Helical" evidence="4">
    <location>
        <begin position="814"/>
        <end position="834"/>
    </location>
</feature>
<evidence type="ECO:0000256" key="3">
    <source>
        <dbReference type="SAM" id="MobiDB-lite"/>
    </source>
</evidence>
<dbReference type="PANTHER" id="PTHR14002:SF59">
    <property type="entry name" value="CUB AND ZONA PELLUCIDA-LIKE DOMAIN-CONTAINING PROTEIN 1-RELATED"/>
    <property type="match status" value="1"/>
</dbReference>
<comment type="caution">
    <text evidence="6">The sequence shown here is derived from an EMBL/GenBank/DDBJ whole genome shotgun (WGS) entry which is preliminary data.</text>
</comment>
<dbReference type="STRING" id="33528.ENSGAFP00000024390"/>
<organism evidence="6 7">
    <name type="scientific">Gambusia affinis</name>
    <name type="common">Western mosquitofish</name>
    <name type="synonym">Heterandria affinis</name>
    <dbReference type="NCBI Taxonomy" id="33528"/>
    <lineage>
        <taxon>Eukaryota</taxon>
        <taxon>Metazoa</taxon>
        <taxon>Chordata</taxon>
        <taxon>Craniata</taxon>
        <taxon>Vertebrata</taxon>
        <taxon>Euteleostomi</taxon>
        <taxon>Actinopterygii</taxon>
        <taxon>Neopterygii</taxon>
        <taxon>Teleostei</taxon>
        <taxon>Neoteleostei</taxon>
        <taxon>Acanthomorphata</taxon>
        <taxon>Ovalentaria</taxon>
        <taxon>Atherinomorphae</taxon>
        <taxon>Cyprinodontiformes</taxon>
        <taxon>Poeciliidae</taxon>
        <taxon>Poeciliinae</taxon>
        <taxon>Gambusia</taxon>
    </lineage>
</organism>
<evidence type="ECO:0000313" key="6">
    <source>
        <dbReference type="EMBL" id="PWA23312.1"/>
    </source>
</evidence>
<dbReference type="Pfam" id="PF00100">
    <property type="entry name" value="Zona_pellucida"/>
    <property type="match status" value="1"/>
</dbReference>
<proteinExistence type="predicted"/>
<dbReference type="InterPro" id="IPR042235">
    <property type="entry name" value="ZP-C_dom"/>
</dbReference>
<evidence type="ECO:0000256" key="1">
    <source>
        <dbReference type="ARBA" id="ARBA00022729"/>
    </source>
</evidence>
<gene>
    <name evidence="6" type="ORF">CCH79_00018905</name>
</gene>
<dbReference type="Gene3D" id="2.60.40.3210">
    <property type="entry name" value="Zona pellucida, ZP-N domain"/>
    <property type="match status" value="1"/>
</dbReference>
<dbReference type="PROSITE" id="PS51034">
    <property type="entry name" value="ZP_2"/>
    <property type="match status" value="1"/>
</dbReference>
<dbReference type="Pfam" id="PF23344">
    <property type="entry name" value="ZP-N"/>
    <property type="match status" value="1"/>
</dbReference>
<dbReference type="Gene3D" id="2.60.40.4100">
    <property type="entry name" value="Zona pellucida, ZP-C domain"/>
    <property type="match status" value="1"/>
</dbReference>
<dbReference type="EMBL" id="NHOQ01001616">
    <property type="protein sequence ID" value="PWA23312.1"/>
    <property type="molecule type" value="Genomic_DNA"/>
</dbReference>
<feature type="region of interest" description="Disordered" evidence="3">
    <location>
        <begin position="754"/>
        <end position="795"/>
    </location>
</feature>
<keyword evidence="4" id="KW-0812">Transmembrane</keyword>